<evidence type="ECO:0000256" key="6">
    <source>
        <dbReference type="ARBA" id="ARBA00023163"/>
    </source>
</evidence>
<reference evidence="10 11" key="1">
    <citation type="submission" date="2017-07" db="EMBL/GenBank/DDBJ databases">
        <title>Recovery of genomes from metagenomes via a dereplication, aggregation, and scoring strategy.</title>
        <authorList>
            <person name="Sieber C.M."/>
            <person name="Probst A.J."/>
            <person name="Sharrar A."/>
            <person name="Thomas B.C."/>
            <person name="Hess M."/>
            <person name="Tringe S.G."/>
            <person name="Banfield J.F."/>
        </authorList>
    </citation>
    <scope>NUCLEOTIDE SEQUENCE [LARGE SCALE GENOMIC DNA]</scope>
    <source>
        <strain evidence="10">JGI_Cruoil_03_51_56</strain>
    </source>
</reference>
<comment type="caution">
    <text evidence="10">The sequence shown here is derived from an EMBL/GenBank/DDBJ whole genome shotgun (WGS) entry which is preliminary data.</text>
</comment>
<dbReference type="HAMAP" id="MF_01008">
    <property type="entry name" value="MraZ"/>
    <property type="match status" value="1"/>
</dbReference>
<dbReference type="EMBL" id="NOZP01000052">
    <property type="protein sequence ID" value="OYD16416.1"/>
    <property type="molecule type" value="Genomic_DNA"/>
</dbReference>
<dbReference type="InterPro" id="IPR020603">
    <property type="entry name" value="MraZ_dom"/>
</dbReference>
<keyword evidence="3" id="KW-0677">Repeat</keyword>
<keyword evidence="2 7" id="KW-0963">Cytoplasm</keyword>
<dbReference type="GO" id="GO:2000143">
    <property type="term" value="P:negative regulation of DNA-templated transcription initiation"/>
    <property type="evidence" value="ECO:0007669"/>
    <property type="project" value="TreeGrafter"/>
</dbReference>
<evidence type="ECO:0000259" key="9">
    <source>
        <dbReference type="PROSITE" id="PS51740"/>
    </source>
</evidence>
<dbReference type="InterPro" id="IPR035642">
    <property type="entry name" value="MraZ_N"/>
</dbReference>
<evidence type="ECO:0000256" key="3">
    <source>
        <dbReference type="ARBA" id="ARBA00022737"/>
    </source>
</evidence>
<dbReference type="GO" id="GO:0000976">
    <property type="term" value="F:transcription cis-regulatory region binding"/>
    <property type="evidence" value="ECO:0007669"/>
    <property type="project" value="TreeGrafter"/>
</dbReference>
<dbReference type="InterPro" id="IPR035644">
    <property type="entry name" value="MraZ_C"/>
</dbReference>
<proteinExistence type="inferred from homology"/>
<evidence type="ECO:0000256" key="7">
    <source>
        <dbReference type="HAMAP-Rule" id="MF_01008"/>
    </source>
</evidence>
<dbReference type="GO" id="GO:0003700">
    <property type="term" value="F:DNA-binding transcription factor activity"/>
    <property type="evidence" value="ECO:0007669"/>
    <property type="project" value="UniProtKB-UniRule"/>
</dbReference>
<dbReference type="PANTHER" id="PTHR34701:SF1">
    <property type="entry name" value="TRANSCRIPTIONAL REGULATOR MRAZ"/>
    <property type="match status" value="1"/>
</dbReference>
<evidence type="ECO:0000256" key="2">
    <source>
        <dbReference type="ARBA" id="ARBA00022490"/>
    </source>
</evidence>
<dbReference type="InterPro" id="IPR037914">
    <property type="entry name" value="SpoVT-AbrB_sf"/>
</dbReference>
<protein>
    <recommendedName>
        <fullName evidence="1 7">Transcriptional regulator MraZ</fullName>
    </recommendedName>
</protein>
<dbReference type="InterPro" id="IPR038619">
    <property type="entry name" value="MraZ_sf"/>
</dbReference>
<dbReference type="AlphaFoldDB" id="A0A235BW19"/>
<accession>A0A235BW19</accession>
<dbReference type="SUPFAM" id="SSF89447">
    <property type="entry name" value="AbrB/MazE/MraZ-like"/>
    <property type="match status" value="1"/>
</dbReference>
<organism evidence="10 11">
    <name type="scientific">candidate division WOR-3 bacterium JGI_Cruoil_03_51_56</name>
    <dbReference type="NCBI Taxonomy" id="1973747"/>
    <lineage>
        <taxon>Bacteria</taxon>
        <taxon>Bacteria division WOR-3</taxon>
    </lineage>
</organism>
<comment type="similarity">
    <text evidence="7">Belongs to the MraZ family.</text>
</comment>
<evidence type="ECO:0000313" key="10">
    <source>
        <dbReference type="EMBL" id="OYD16416.1"/>
    </source>
</evidence>
<keyword evidence="4 7" id="KW-0805">Transcription regulation</keyword>
<feature type="domain" description="SpoVT-AbrB" evidence="9">
    <location>
        <begin position="85"/>
        <end position="128"/>
    </location>
</feature>
<evidence type="ECO:0000256" key="1">
    <source>
        <dbReference type="ARBA" id="ARBA00013860"/>
    </source>
</evidence>
<dbReference type="CDD" id="cd16321">
    <property type="entry name" value="MraZ_C"/>
    <property type="match status" value="1"/>
</dbReference>
<dbReference type="CDD" id="cd16320">
    <property type="entry name" value="MraZ_N"/>
    <property type="match status" value="1"/>
</dbReference>
<dbReference type="Gene3D" id="3.40.1550.20">
    <property type="entry name" value="Transcriptional regulator MraZ domain"/>
    <property type="match status" value="1"/>
</dbReference>
<gene>
    <name evidence="7 10" type="primary">mraZ</name>
    <name evidence="10" type="ORF">CH330_02840</name>
</gene>
<feature type="region of interest" description="Disordered" evidence="8">
    <location>
        <begin position="153"/>
        <end position="173"/>
    </location>
</feature>
<dbReference type="Pfam" id="PF02381">
    <property type="entry name" value="MraZ"/>
    <property type="match status" value="2"/>
</dbReference>
<dbReference type="NCBIfam" id="TIGR00242">
    <property type="entry name" value="division/cell wall cluster transcriptional repressor MraZ"/>
    <property type="match status" value="1"/>
</dbReference>
<sequence length="173" mass="19874">MVNNIFLGEYRHSIDNKSRVAVPNSYRKKLPPASEGMFVLQKGRDRTIEVHPLSDWREFWDRTLRKLPRYQSRALRLRRYCLAGATEVGLDSQGRILIPKRMLEEAGIKTEVVLAGAGKYFEIWEPGRYDAFIKEARENHDADLAELERHGWGLIPENDEPTGRGVSPSGPDR</sequence>
<dbReference type="InterPro" id="IPR003444">
    <property type="entry name" value="MraZ"/>
</dbReference>
<dbReference type="GO" id="GO:0009295">
    <property type="term" value="C:nucleoid"/>
    <property type="evidence" value="ECO:0007669"/>
    <property type="project" value="UniProtKB-SubCell"/>
</dbReference>
<dbReference type="InterPro" id="IPR007159">
    <property type="entry name" value="SpoVT-AbrB_dom"/>
</dbReference>
<dbReference type="GO" id="GO:0005737">
    <property type="term" value="C:cytoplasm"/>
    <property type="evidence" value="ECO:0007669"/>
    <property type="project" value="UniProtKB-UniRule"/>
</dbReference>
<evidence type="ECO:0000256" key="5">
    <source>
        <dbReference type="ARBA" id="ARBA00023125"/>
    </source>
</evidence>
<dbReference type="PANTHER" id="PTHR34701">
    <property type="entry name" value="TRANSCRIPTIONAL REGULATOR MRAZ"/>
    <property type="match status" value="1"/>
</dbReference>
<name>A0A235BW19_UNCW3</name>
<feature type="domain" description="SpoVT-AbrB" evidence="9">
    <location>
        <begin position="9"/>
        <end position="55"/>
    </location>
</feature>
<comment type="subcellular location">
    <subcellularLocation>
        <location evidence="7">Cytoplasm</location>
        <location evidence="7">Nucleoid</location>
    </subcellularLocation>
</comment>
<evidence type="ECO:0000256" key="8">
    <source>
        <dbReference type="SAM" id="MobiDB-lite"/>
    </source>
</evidence>
<dbReference type="Proteomes" id="UP000215559">
    <property type="component" value="Unassembled WGS sequence"/>
</dbReference>
<evidence type="ECO:0000256" key="4">
    <source>
        <dbReference type="ARBA" id="ARBA00023015"/>
    </source>
</evidence>
<evidence type="ECO:0000313" key="11">
    <source>
        <dbReference type="Proteomes" id="UP000215559"/>
    </source>
</evidence>
<keyword evidence="5 7" id="KW-0238">DNA-binding</keyword>
<comment type="subunit">
    <text evidence="7">Forms oligomers.</text>
</comment>
<dbReference type="PROSITE" id="PS51740">
    <property type="entry name" value="SPOVT_ABRB"/>
    <property type="match status" value="2"/>
</dbReference>
<keyword evidence="6 7" id="KW-0804">Transcription</keyword>